<dbReference type="RefSeq" id="WP_129472181.1">
    <property type="nucleotide sequence ID" value="NZ_SAWZ01000009.1"/>
</dbReference>
<dbReference type="InterPro" id="IPR018968">
    <property type="entry name" value="Phasin"/>
</dbReference>
<dbReference type="OrthoDB" id="6058047at2"/>
<dbReference type="AlphaFoldDB" id="A0A4Q1JS87"/>
<keyword evidence="3" id="KW-1185">Reference proteome</keyword>
<gene>
    <name evidence="2" type="ORF">EPA99_15680</name>
</gene>
<evidence type="ECO:0000313" key="3">
    <source>
        <dbReference type="Proteomes" id="UP000289784"/>
    </source>
</evidence>
<proteinExistence type="predicted"/>
<dbReference type="EMBL" id="SAWZ01000009">
    <property type="protein sequence ID" value="RXR02092.1"/>
    <property type="molecule type" value="Genomic_DNA"/>
</dbReference>
<feature type="domain" description="Phasin" evidence="1">
    <location>
        <begin position="7"/>
        <end position="107"/>
    </location>
</feature>
<sequence>MSAQFNDFSAYTQQFAAIASRANRLALENAESAFSVGVKTVERNVEAVTDYFSELASARDFDSYKTLWPKGLQIARDNAERMVAAQQEMFGLSLKTGEAFGSLAKSHIESAADSFNATVAKATKATKSAAK</sequence>
<reference evidence="2 3" key="1">
    <citation type="submission" date="2019-01" db="EMBL/GenBank/DDBJ databases">
        <title>Pseudoxanthomonas composti sp. nov., isolated from compost.</title>
        <authorList>
            <person name="Yang G."/>
        </authorList>
    </citation>
    <scope>NUCLEOTIDE SEQUENCE [LARGE SCALE GENOMIC DNA]</scope>
    <source>
        <strain evidence="2 3">GSS15</strain>
    </source>
</reference>
<protein>
    <submittedName>
        <fullName evidence="2">Phasin family protein</fullName>
    </submittedName>
</protein>
<dbReference type="Proteomes" id="UP000289784">
    <property type="component" value="Unassembled WGS sequence"/>
</dbReference>
<evidence type="ECO:0000313" key="2">
    <source>
        <dbReference type="EMBL" id="RXR02092.1"/>
    </source>
</evidence>
<name>A0A4Q1JS87_9GAMM</name>
<organism evidence="2 3">
    <name type="scientific">Pseudoxanthomonas composti</name>
    <dbReference type="NCBI Taxonomy" id="2137479"/>
    <lineage>
        <taxon>Bacteria</taxon>
        <taxon>Pseudomonadati</taxon>
        <taxon>Pseudomonadota</taxon>
        <taxon>Gammaproteobacteria</taxon>
        <taxon>Lysobacterales</taxon>
        <taxon>Lysobacteraceae</taxon>
        <taxon>Pseudoxanthomonas</taxon>
    </lineage>
</organism>
<evidence type="ECO:0000259" key="1">
    <source>
        <dbReference type="Pfam" id="PF09361"/>
    </source>
</evidence>
<accession>A0A4Q1JS87</accession>
<dbReference type="Pfam" id="PF09361">
    <property type="entry name" value="Phasin_2"/>
    <property type="match status" value="1"/>
</dbReference>
<comment type="caution">
    <text evidence="2">The sequence shown here is derived from an EMBL/GenBank/DDBJ whole genome shotgun (WGS) entry which is preliminary data.</text>
</comment>